<keyword evidence="2" id="KW-0808">Transferase</keyword>
<gene>
    <name evidence="2" type="ORF">THC_1559</name>
</gene>
<sequence length="306" mass="35475">MNTLESPLLSIIIPTYNRLTLLKDTLNSVWSQVNSKSIEIIVVDDGSEDGTWEFLKEVSQNHSEVKIHRHSQNLGVSQARNSGLNLAKGQYIFFLDSDDILLNGALEKIKYLISQKRPEVLILNTFREKGGKLKFKAFPLEENPLKKFKAYLEGAYSEALYVVKREVAYRYPFHPGLRVREDFSVKAKWLIFHNPLIINEAFGIIREHPQRLRHSDANYFSSLKESVELLFQDLPEEFQPLKPYALFLAYIEGTKRAYRQKNFPLAKNFLKEAEKIYPSGKRKKALLKLKTKIFLKSLFHGLGRKD</sequence>
<dbReference type="InterPro" id="IPR001173">
    <property type="entry name" value="Glyco_trans_2-like"/>
</dbReference>
<reference evidence="2 3" key="1">
    <citation type="journal article" date="2016" name="Int. J. Syst. Evol. Microbiol.">
        <title>Caldimicrobium thiodismutans sp. nov., a sulfur-disproportionating bacterium isolated from a hot spring, and emended description of the genus Caldimicrobium.</title>
        <authorList>
            <person name="Kojima H."/>
            <person name="Umezawa K."/>
            <person name="Fukui M."/>
        </authorList>
    </citation>
    <scope>NUCLEOTIDE SEQUENCE [LARGE SCALE GENOMIC DNA]</scope>
    <source>
        <strain evidence="2 3">TF1</strain>
    </source>
</reference>
<dbReference type="EMBL" id="AP014945">
    <property type="protein sequence ID" value="BAU23924.1"/>
    <property type="molecule type" value="Genomic_DNA"/>
</dbReference>
<dbReference type="SUPFAM" id="SSF53448">
    <property type="entry name" value="Nucleotide-diphospho-sugar transferases"/>
    <property type="match status" value="1"/>
</dbReference>
<dbReference type="Pfam" id="PF00535">
    <property type="entry name" value="Glycos_transf_2"/>
    <property type="match status" value="1"/>
</dbReference>
<dbReference type="OrthoDB" id="9802649at2"/>
<reference evidence="3" key="2">
    <citation type="journal article" date="2016" name="Int. J. Syst. Evol. Microbiol.">
        <title>Caldimicrobium thiodismutans sp. nov., a sulfur-disproportionating bacterium isolated from a hot spring.</title>
        <authorList>
            <person name="Kojima H."/>
            <person name="Umezawa K."/>
            <person name="Fukui M."/>
        </authorList>
    </citation>
    <scope>NUCLEOTIDE SEQUENCE [LARGE SCALE GENOMIC DNA]</scope>
    <source>
        <strain evidence="3">TF1</strain>
    </source>
</reference>
<dbReference type="Gene3D" id="3.90.550.10">
    <property type="entry name" value="Spore Coat Polysaccharide Biosynthesis Protein SpsA, Chain A"/>
    <property type="match status" value="1"/>
</dbReference>
<dbReference type="InterPro" id="IPR050834">
    <property type="entry name" value="Glycosyltransf_2"/>
</dbReference>
<dbReference type="STRING" id="1653476.THC_1559"/>
<accession>A0A0U5AP91</accession>
<protein>
    <submittedName>
        <fullName evidence="2">Glycosyl transferase</fullName>
    </submittedName>
</protein>
<feature type="domain" description="Glycosyltransferase 2-like" evidence="1">
    <location>
        <begin position="10"/>
        <end position="139"/>
    </location>
</feature>
<dbReference type="PANTHER" id="PTHR43685:SF2">
    <property type="entry name" value="GLYCOSYLTRANSFERASE 2-LIKE DOMAIN-CONTAINING PROTEIN"/>
    <property type="match status" value="1"/>
</dbReference>
<proteinExistence type="predicted"/>
<evidence type="ECO:0000259" key="1">
    <source>
        <dbReference type="Pfam" id="PF00535"/>
    </source>
</evidence>
<dbReference type="Proteomes" id="UP000068196">
    <property type="component" value="Chromosome"/>
</dbReference>
<organism evidence="2 3">
    <name type="scientific">Caldimicrobium thiodismutans</name>
    <dbReference type="NCBI Taxonomy" id="1653476"/>
    <lineage>
        <taxon>Bacteria</taxon>
        <taxon>Pseudomonadati</taxon>
        <taxon>Thermodesulfobacteriota</taxon>
        <taxon>Thermodesulfobacteria</taxon>
        <taxon>Thermodesulfobacteriales</taxon>
        <taxon>Thermodesulfobacteriaceae</taxon>
        <taxon>Caldimicrobium</taxon>
    </lineage>
</organism>
<keyword evidence="3" id="KW-1185">Reference proteome</keyword>
<dbReference type="AlphaFoldDB" id="A0A0U5AP91"/>
<evidence type="ECO:0000313" key="3">
    <source>
        <dbReference type="Proteomes" id="UP000068196"/>
    </source>
</evidence>
<dbReference type="GO" id="GO:0016740">
    <property type="term" value="F:transferase activity"/>
    <property type="evidence" value="ECO:0007669"/>
    <property type="project" value="UniProtKB-KW"/>
</dbReference>
<dbReference type="RefSeq" id="WP_068515729.1">
    <property type="nucleotide sequence ID" value="NZ_AP014945.1"/>
</dbReference>
<dbReference type="KEGG" id="cthi:THC_1559"/>
<dbReference type="PANTHER" id="PTHR43685">
    <property type="entry name" value="GLYCOSYLTRANSFERASE"/>
    <property type="match status" value="1"/>
</dbReference>
<name>A0A0U5AP91_9BACT</name>
<dbReference type="CDD" id="cd00761">
    <property type="entry name" value="Glyco_tranf_GTA_type"/>
    <property type="match status" value="1"/>
</dbReference>
<dbReference type="InterPro" id="IPR029044">
    <property type="entry name" value="Nucleotide-diphossugar_trans"/>
</dbReference>
<evidence type="ECO:0000313" key="2">
    <source>
        <dbReference type="EMBL" id="BAU23924.1"/>
    </source>
</evidence>